<dbReference type="OrthoDB" id="1871193at2759"/>
<dbReference type="PANTHER" id="PTHR46033:SF8">
    <property type="entry name" value="PROTEIN MAINTENANCE OF MERISTEMS-LIKE"/>
    <property type="match status" value="1"/>
</dbReference>
<dbReference type="InterPro" id="IPR044824">
    <property type="entry name" value="MAIN-like"/>
</dbReference>
<evidence type="ECO:0000313" key="2">
    <source>
        <dbReference type="EMBL" id="KAA0025783.1"/>
    </source>
</evidence>
<protein>
    <submittedName>
        <fullName evidence="2">Serine/threonine-protein phosphatase 7 long form-like protein</fullName>
    </submittedName>
</protein>
<dbReference type="GO" id="GO:0010073">
    <property type="term" value="P:meristem maintenance"/>
    <property type="evidence" value="ECO:0007669"/>
    <property type="project" value="InterPro"/>
</dbReference>
<sequence>MLFDSKKDLQLAVKKYRVTQHYEIVAVESNQNILSVRFKQWSNDFMIMNPSPVDDTHLYLQATHRSQAIWDTSSTVVLSCRRREAVSQHTIPFDQCIAPYLEATGFLGVSQGVHDHAVRCCSAVGVPVDGEPLTGSLRYNWKFICEDFLGVLPPNMKGQRLSVSWLVEQFEELPPDADVVSIQRYAGTYAWDVATLAWLYKELCRASHAQSLEIADPFMLLQDFLGVLPPNMKGQRLSVSWLVEQFEELPPDADVVSIQRYAGTYAWDVATLAWLYKELCRASHAQSLEIADPFMLLQVWAYNRFSIVAP</sequence>
<name>A0A5A7SM82_CUCMM</name>
<dbReference type="InterPro" id="IPR019557">
    <property type="entry name" value="AminoTfrase-like_pln_mobile"/>
</dbReference>
<dbReference type="AlphaFoldDB" id="A0A5A7SM82"/>
<comment type="caution">
    <text evidence="2">The sequence shown here is derived from an EMBL/GenBank/DDBJ whole genome shotgun (WGS) entry which is preliminary data.</text>
</comment>
<gene>
    <name evidence="2" type="ORF">E6C27_scaffold34G00320</name>
</gene>
<dbReference type="Pfam" id="PF10536">
    <property type="entry name" value="PMD"/>
    <property type="match status" value="1"/>
</dbReference>
<feature type="domain" description="Aminotransferase-like plant mobile" evidence="1">
    <location>
        <begin position="262"/>
        <end position="310"/>
    </location>
</feature>
<accession>A0A5A7SM82</accession>
<evidence type="ECO:0000259" key="1">
    <source>
        <dbReference type="Pfam" id="PF10536"/>
    </source>
</evidence>
<organism evidence="2 3">
    <name type="scientific">Cucumis melo var. makuwa</name>
    <name type="common">Oriental melon</name>
    <dbReference type="NCBI Taxonomy" id="1194695"/>
    <lineage>
        <taxon>Eukaryota</taxon>
        <taxon>Viridiplantae</taxon>
        <taxon>Streptophyta</taxon>
        <taxon>Embryophyta</taxon>
        <taxon>Tracheophyta</taxon>
        <taxon>Spermatophyta</taxon>
        <taxon>Magnoliopsida</taxon>
        <taxon>eudicotyledons</taxon>
        <taxon>Gunneridae</taxon>
        <taxon>Pentapetalae</taxon>
        <taxon>rosids</taxon>
        <taxon>fabids</taxon>
        <taxon>Cucurbitales</taxon>
        <taxon>Cucurbitaceae</taxon>
        <taxon>Benincaseae</taxon>
        <taxon>Cucumis</taxon>
    </lineage>
</organism>
<reference evidence="2 3" key="1">
    <citation type="submission" date="2019-08" db="EMBL/GenBank/DDBJ databases">
        <title>Draft genome sequences of two oriental melons (Cucumis melo L. var makuwa).</title>
        <authorList>
            <person name="Kwon S.-Y."/>
        </authorList>
    </citation>
    <scope>NUCLEOTIDE SEQUENCE [LARGE SCALE GENOMIC DNA]</scope>
    <source>
        <strain evidence="3">cv. SW 3</strain>
        <tissue evidence="2">Leaf</tissue>
    </source>
</reference>
<proteinExistence type="predicted"/>
<evidence type="ECO:0000313" key="3">
    <source>
        <dbReference type="Proteomes" id="UP000321393"/>
    </source>
</evidence>
<dbReference type="PANTHER" id="PTHR46033">
    <property type="entry name" value="PROTEIN MAIN-LIKE 2"/>
    <property type="match status" value="1"/>
</dbReference>
<dbReference type="Proteomes" id="UP000321393">
    <property type="component" value="Unassembled WGS sequence"/>
</dbReference>
<dbReference type="EMBL" id="SSTE01023063">
    <property type="protein sequence ID" value="KAA0025783.1"/>
    <property type="molecule type" value="Genomic_DNA"/>
</dbReference>